<keyword evidence="3 11" id="KW-0597">Phosphoprotein</keyword>
<organism evidence="14 15">
    <name type="scientific">Algoriphagus halophytocola</name>
    <dbReference type="NCBI Taxonomy" id="2991499"/>
    <lineage>
        <taxon>Bacteria</taxon>
        <taxon>Pseudomonadati</taxon>
        <taxon>Bacteroidota</taxon>
        <taxon>Cytophagia</taxon>
        <taxon>Cytophagales</taxon>
        <taxon>Cyclobacteriaceae</taxon>
        <taxon>Algoriphagus</taxon>
    </lineage>
</organism>
<keyword evidence="2" id="KW-1003">Cell membrane</keyword>
<evidence type="ECO:0000256" key="1">
    <source>
        <dbReference type="ARBA" id="ARBA00004651"/>
    </source>
</evidence>
<proteinExistence type="predicted"/>
<protein>
    <submittedName>
        <fullName evidence="14">Response regulator</fullName>
    </submittedName>
</protein>
<evidence type="ECO:0000256" key="6">
    <source>
        <dbReference type="ARBA" id="ARBA00022840"/>
    </source>
</evidence>
<keyword evidence="7" id="KW-1133">Transmembrane helix</keyword>
<evidence type="ECO:0000256" key="4">
    <source>
        <dbReference type="ARBA" id="ARBA00022692"/>
    </source>
</evidence>
<evidence type="ECO:0000256" key="5">
    <source>
        <dbReference type="ARBA" id="ARBA00022741"/>
    </source>
</evidence>
<accession>A0ABY6MJP2</accession>
<feature type="modified residue" description="4-aspartylphosphate" evidence="11">
    <location>
        <position position="53"/>
    </location>
</feature>
<evidence type="ECO:0000256" key="8">
    <source>
        <dbReference type="ARBA" id="ARBA00023012"/>
    </source>
</evidence>
<dbReference type="InterPro" id="IPR008207">
    <property type="entry name" value="Sig_transdc_His_kin_Hpt_dom"/>
</dbReference>
<feature type="modified residue" description="Phosphohistidine" evidence="10">
    <location>
        <position position="191"/>
    </location>
</feature>
<comment type="subcellular location">
    <subcellularLocation>
        <location evidence="1">Cell membrane</location>
        <topology evidence="1">Multi-pass membrane protein</topology>
    </subcellularLocation>
</comment>
<dbReference type="SUPFAM" id="SSF52172">
    <property type="entry name" value="CheY-like"/>
    <property type="match status" value="1"/>
</dbReference>
<evidence type="ECO:0000256" key="9">
    <source>
        <dbReference type="ARBA" id="ARBA00023136"/>
    </source>
</evidence>
<sequence>MKTKTVLIVEDNNLNRKLYESLIAQVTPCVSAKNGIQALSYCLESKFDLILMDIQLPQIDGITTMRRIRKETPQNCPIIAISAFAKPQDRAKFINIGFDEFLLKPIKPKDFLLFIENFLHEQCGNSSDQNPTNHADLILDRDTFSQLSKFNNTQAVKAVYDDFVLEMDTLTKLIHQLLQEGNLEEIAKNLHTIKGNSGTLGANTIYKISSEAEQFALDHNWPQLEEAIQMLNCEKKIFEEYIKDEKTFEP</sequence>
<keyword evidence="9" id="KW-0472">Membrane</keyword>
<dbReference type="Pfam" id="PF00072">
    <property type="entry name" value="Response_reg"/>
    <property type="match status" value="1"/>
</dbReference>
<dbReference type="Proteomes" id="UP001163156">
    <property type="component" value="Chromosome"/>
</dbReference>
<dbReference type="Pfam" id="PF01627">
    <property type="entry name" value="Hpt"/>
    <property type="match status" value="1"/>
</dbReference>
<keyword evidence="4" id="KW-0812">Transmembrane</keyword>
<dbReference type="SMART" id="SM00448">
    <property type="entry name" value="REC"/>
    <property type="match status" value="1"/>
</dbReference>
<dbReference type="PROSITE" id="PS50894">
    <property type="entry name" value="HPT"/>
    <property type="match status" value="1"/>
</dbReference>
<feature type="domain" description="HPt" evidence="13">
    <location>
        <begin position="152"/>
        <end position="245"/>
    </location>
</feature>
<evidence type="ECO:0000259" key="13">
    <source>
        <dbReference type="PROSITE" id="PS50894"/>
    </source>
</evidence>
<dbReference type="InterPro" id="IPR001789">
    <property type="entry name" value="Sig_transdc_resp-reg_receiver"/>
</dbReference>
<evidence type="ECO:0000256" key="3">
    <source>
        <dbReference type="ARBA" id="ARBA00022553"/>
    </source>
</evidence>
<evidence type="ECO:0000256" key="10">
    <source>
        <dbReference type="PROSITE-ProRule" id="PRU00110"/>
    </source>
</evidence>
<dbReference type="EMBL" id="CP110226">
    <property type="protein sequence ID" value="UZD24005.1"/>
    <property type="molecule type" value="Genomic_DNA"/>
</dbReference>
<evidence type="ECO:0000313" key="15">
    <source>
        <dbReference type="Proteomes" id="UP001163156"/>
    </source>
</evidence>
<dbReference type="SUPFAM" id="SSF47226">
    <property type="entry name" value="Histidine-containing phosphotransfer domain, HPT domain"/>
    <property type="match status" value="1"/>
</dbReference>
<feature type="domain" description="Response regulatory" evidence="12">
    <location>
        <begin position="5"/>
        <end position="119"/>
    </location>
</feature>
<reference evidence="14" key="1">
    <citation type="submission" date="2022-10" db="EMBL/GenBank/DDBJ databases">
        <title>Algoriphagus sp. a novel bacteria isolate from halophytes salicornia europaea.</title>
        <authorList>
            <person name="Peng Y."/>
            <person name="Jiang L."/>
            <person name="Lee J."/>
        </authorList>
    </citation>
    <scope>NUCLEOTIDE SEQUENCE</scope>
    <source>
        <strain evidence="14">TR-M5</strain>
    </source>
</reference>
<name>A0ABY6MJP2_9BACT</name>
<dbReference type="Gene3D" id="1.20.120.160">
    <property type="entry name" value="HPT domain"/>
    <property type="match status" value="1"/>
</dbReference>
<dbReference type="InterPro" id="IPR011006">
    <property type="entry name" value="CheY-like_superfamily"/>
</dbReference>
<keyword evidence="8" id="KW-0902">Two-component regulatory system</keyword>
<keyword evidence="15" id="KW-1185">Reference proteome</keyword>
<evidence type="ECO:0000259" key="12">
    <source>
        <dbReference type="PROSITE" id="PS50110"/>
    </source>
</evidence>
<keyword evidence="5" id="KW-0547">Nucleotide-binding</keyword>
<evidence type="ECO:0000256" key="7">
    <source>
        <dbReference type="ARBA" id="ARBA00022989"/>
    </source>
</evidence>
<dbReference type="PANTHER" id="PTHR45339">
    <property type="entry name" value="HYBRID SIGNAL TRANSDUCTION HISTIDINE KINASE J"/>
    <property type="match status" value="1"/>
</dbReference>
<dbReference type="CDD" id="cd17546">
    <property type="entry name" value="REC_hyHK_CKI1_RcsC-like"/>
    <property type="match status" value="1"/>
</dbReference>
<dbReference type="InterPro" id="IPR036641">
    <property type="entry name" value="HPT_dom_sf"/>
</dbReference>
<evidence type="ECO:0000313" key="14">
    <source>
        <dbReference type="EMBL" id="UZD24005.1"/>
    </source>
</evidence>
<dbReference type="Gene3D" id="3.40.50.2300">
    <property type="match status" value="1"/>
</dbReference>
<evidence type="ECO:0000256" key="2">
    <source>
        <dbReference type="ARBA" id="ARBA00022475"/>
    </source>
</evidence>
<dbReference type="PANTHER" id="PTHR45339:SF1">
    <property type="entry name" value="HYBRID SIGNAL TRANSDUCTION HISTIDINE KINASE J"/>
    <property type="match status" value="1"/>
</dbReference>
<dbReference type="RefSeq" id="WP_264810717.1">
    <property type="nucleotide sequence ID" value="NZ_CP110226.1"/>
</dbReference>
<dbReference type="PROSITE" id="PS50110">
    <property type="entry name" value="RESPONSE_REGULATORY"/>
    <property type="match status" value="1"/>
</dbReference>
<dbReference type="CDD" id="cd00088">
    <property type="entry name" value="HPT"/>
    <property type="match status" value="1"/>
</dbReference>
<gene>
    <name evidence="14" type="ORF">OM944_05795</name>
</gene>
<evidence type="ECO:0000256" key="11">
    <source>
        <dbReference type="PROSITE-ProRule" id="PRU00169"/>
    </source>
</evidence>
<keyword evidence="6" id="KW-0067">ATP-binding</keyword>